<dbReference type="PROSITE" id="PS01324">
    <property type="entry name" value="GLYCOSYL_HYDROL_F4"/>
    <property type="match status" value="1"/>
</dbReference>
<comment type="cofactor">
    <cofactor evidence="1">
        <name>Mn(2+)</name>
        <dbReference type="ChEBI" id="CHEBI:29035"/>
    </cofactor>
</comment>
<dbReference type="GO" id="GO:0004553">
    <property type="term" value="F:hydrolase activity, hydrolyzing O-glycosyl compounds"/>
    <property type="evidence" value="ECO:0007669"/>
    <property type="project" value="InterPro"/>
</dbReference>
<dbReference type="CDD" id="cd05297">
    <property type="entry name" value="GH4_alpha_glucosidase_galactosidase"/>
    <property type="match status" value="1"/>
</dbReference>
<evidence type="ECO:0000256" key="2">
    <source>
        <dbReference type="ARBA" id="ARBA00010141"/>
    </source>
</evidence>
<feature type="domain" description="Glycosyl hydrolase family 4 C-terminal" evidence="13">
    <location>
        <begin position="194"/>
        <end position="436"/>
    </location>
</feature>
<evidence type="ECO:0000256" key="10">
    <source>
        <dbReference type="PIRSR" id="PIRSR601088-3"/>
    </source>
</evidence>
<comment type="caution">
    <text evidence="14">The sequence shown here is derived from an EMBL/GenBank/DDBJ whole genome shotgun (WGS) entry which is preliminary data.</text>
</comment>
<feature type="binding site" evidence="10">
    <location>
        <position position="169"/>
    </location>
    <ligand>
        <name>Mn(2+)</name>
        <dbReference type="ChEBI" id="CHEBI:29035"/>
    </ligand>
</feature>
<dbReference type="InterPro" id="IPR053715">
    <property type="entry name" value="GH4_Enzyme_sf"/>
</dbReference>
<dbReference type="PANTHER" id="PTHR32092:SF6">
    <property type="entry name" value="ALPHA-GALACTOSIDASE"/>
    <property type="match status" value="1"/>
</dbReference>
<dbReference type="eggNOG" id="COG1486">
    <property type="taxonomic scope" value="Bacteria"/>
</dbReference>
<dbReference type="SUPFAM" id="SSF51735">
    <property type="entry name" value="NAD(P)-binding Rossmann-fold domains"/>
    <property type="match status" value="1"/>
</dbReference>
<keyword evidence="10" id="KW-0170">Cobalt</keyword>
<protein>
    <submittedName>
        <fullName evidence="14">Alpha-galactosidase</fullName>
    </submittedName>
</protein>
<dbReference type="InterPro" id="IPR036291">
    <property type="entry name" value="NAD(P)-bd_dom_sf"/>
</dbReference>
<dbReference type="EMBL" id="JOJP01000001">
    <property type="protein sequence ID" value="KEI72611.1"/>
    <property type="molecule type" value="Genomic_DNA"/>
</dbReference>
<evidence type="ECO:0000256" key="4">
    <source>
        <dbReference type="ARBA" id="ARBA00022801"/>
    </source>
</evidence>
<keyword evidence="3 10" id="KW-0479">Metal-binding</keyword>
<dbReference type="STRING" id="305900.GV64_19430"/>
<sequence length="464" mass="51648">MPKITMIGAGSTVFAKNLLGDCMASPALEDSHFALHDIDPKRLEQTAQIMTAISRTFGSKATITTHLDRREALKDADYVFNAIQVGGYKPSTVIDFEIPSRYGLRQTIGDTLGIGGIFRGLRTIPVMLDIARDIEELCPDAWLLNYTNPMAMVTGAMLRATDVKTVGLCHSVQCCVPELLKPLDIPLSGVKWKIAGINHMAWLLEVSHNGEDLYPEIKRLAEARSKAGKHNDMVRYEMMKRFGYYVTESSEHNAEYLPYFIKSTAPELIDRFNIPLDEYPRRCEEYEHLWTGIEAALGGMLTEEMEAQLMTLLDENTANEVQGLLSAWRKGEALPHTRSEEYASYMLEAMETGSPYTFGGNVLNRGLITNLPENAVVEVTCLADQNGITPTVTGALPPQLAALNRTNINVQDLAIEAALTRRRDYIYHAAMLDPHTAAELTMDQITNLCDDLIEAHGDYLPAYQ</sequence>
<name>A0A081KEN5_9GAMM</name>
<keyword evidence="10" id="KW-0533">Nickel</keyword>
<evidence type="ECO:0000256" key="9">
    <source>
        <dbReference type="PIRSR" id="PIRSR601088-2"/>
    </source>
</evidence>
<keyword evidence="10" id="KW-0408">Iron</keyword>
<evidence type="ECO:0000256" key="8">
    <source>
        <dbReference type="ARBA" id="ARBA00023295"/>
    </source>
</evidence>
<evidence type="ECO:0000256" key="12">
    <source>
        <dbReference type="RuleBase" id="RU361152"/>
    </source>
</evidence>
<evidence type="ECO:0000256" key="7">
    <source>
        <dbReference type="ARBA" id="ARBA00023277"/>
    </source>
</evidence>
<reference evidence="14 15" key="1">
    <citation type="submission" date="2014-06" db="EMBL/GenBank/DDBJ databases">
        <title>Whole Genome Sequences of Three Symbiotic Endozoicomonas Bacteria.</title>
        <authorList>
            <person name="Neave M.J."/>
            <person name="Apprill A."/>
            <person name="Voolstra C.R."/>
        </authorList>
    </citation>
    <scope>NUCLEOTIDE SEQUENCE [LARGE SCALE GENOMIC DNA]</scope>
    <source>
        <strain evidence="14 15">DSM 22380</strain>
    </source>
</reference>
<dbReference type="InterPro" id="IPR001088">
    <property type="entry name" value="Glyco_hydro_4"/>
</dbReference>
<evidence type="ECO:0000256" key="5">
    <source>
        <dbReference type="ARBA" id="ARBA00023027"/>
    </source>
</evidence>
<dbReference type="InterPro" id="IPR019802">
    <property type="entry name" value="GlycHydrolase_4_CS"/>
</dbReference>
<comment type="cofactor">
    <cofactor evidence="12">
        <name>NAD(+)</name>
        <dbReference type="ChEBI" id="CHEBI:57540"/>
    </cofactor>
    <text evidence="12">Binds 1 NAD(+) per subunit.</text>
</comment>
<keyword evidence="6 10" id="KW-0464">Manganese</keyword>
<evidence type="ECO:0000256" key="11">
    <source>
        <dbReference type="PIRSR" id="PIRSR601088-4"/>
    </source>
</evidence>
<dbReference type="GO" id="GO:0005975">
    <property type="term" value="P:carbohydrate metabolic process"/>
    <property type="evidence" value="ECO:0007669"/>
    <property type="project" value="InterPro"/>
</dbReference>
<dbReference type="Pfam" id="PF02056">
    <property type="entry name" value="Glyco_hydro_4"/>
    <property type="match status" value="1"/>
</dbReference>
<feature type="site" description="Increases basicity of active site Tyr" evidence="11">
    <location>
        <position position="110"/>
    </location>
</feature>
<keyword evidence="4 12" id="KW-0378">Hydrolase</keyword>
<dbReference type="SUPFAM" id="SSF56327">
    <property type="entry name" value="LDH C-terminal domain-like"/>
    <property type="match status" value="1"/>
</dbReference>
<organism evidence="14 15">
    <name type="scientific">Endozoicomonas elysicola</name>
    <dbReference type="NCBI Taxonomy" id="305900"/>
    <lineage>
        <taxon>Bacteria</taxon>
        <taxon>Pseudomonadati</taxon>
        <taxon>Pseudomonadota</taxon>
        <taxon>Gammaproteobacteria</taxon>
        <taxon>Oceanospirillales</taxon>
        <taxon>Endozoicomonadaceae</taxon>
        <taxon>Endozoicomonas</taxon>
    </lineage>
</organism>
<dbReference type="Pfam" id="PF11975">
    <property type="entry name" value="Glyco_hydro_4C"/>
    <property type="match status" value="1"/>
</dbReference>
<dbReference type="PANTHER" id="PTHR32092">
    <property type="entry name" value="6-PHOSPHO-BETA-GLUCOSIDASE-RELATED"/>
    <property type="match status" value="1"/>
</dbReference>
<dbReference type="AlphaFoldDB" id="A0A081KEN5"/>
<evidence type="ECO:0000313" key="15">
    <source>
        <dbReference type="Proteomes" id="UP000027997"/>
    </source>
</evidence>
<dbReference type="RefSeq" id="WP_020581259.1">
    <property type="nucleotide sequence ID" value="NZ_JOJP01000001.1"/>
</dbReference>
<dbReference type="PRINTS" id="PR00732">
    <property type="entry name" value="GLHYDRLASE4"/>
</dbReference>
<dbReference type="Proteomes" id="UP000027997">
    <property type="component" value="Unassembled WGS sequence"/>
</dbReference>
<gene>
    <name evidence="14" type="ORF">GV64_19430</name>
</gene>
<dbReference type="GO" id="GO:0046872">
    <property type="term" value="F:metal ion binding"/>
    <property type="evidence" value="ECO:0007669"/>
    <property type="project" value="UniProtKB-KW"/>
</dbReference>
<comment type="similarity">
    <text evidence="2 12">Belongs to the glycosyl hydrolase 4 family.</text>
</comment>
<feature type="binding site" evidence="9">
    <location>
        <position position="148"/>
    </location>
    <ligand>
        <name>substrate</name>
    </ligand>
</feature>
<dbReference type="InterPro" id="IPR015955">
    <property type="entry name" value="Lactate_DH/Glyco_Ohase_4_C"/>
</dbReference>
<accession>A0A081KEN5</accession>
<evidence type="ECO:0000313" key="14">
    <source>
        <dbReference type="EMBL" id="KEI72611.1"/>
    </source>
</evidence>
<dbReference type="GO" id="GO:0016616">
    <property type="term" value="F:oxidoreductase activity, acting on the CH-OH group of donors, NAD or NADP as acceptor"/>
    <property type="evidence" value="ECO:0007669"/>
    <property type="project" value="InterPro"/>
</dbReference>
<evidence type="ECO:0000256" key="6">
    <source>
        <dbReference type="ARBA" id="ARBA00023211"/>
    </source>
</evidence>
<dbReference type="InterPro" id="IPR022616">
    <property type="entry name" value="Glyco_hydro_4_C"/>
</dbReference>
<keyword evidence="5 12" id="KW-0520">NAD</keyword>
<dbReference type="Gene3D" id="3.90.1820.10">
    <property type="entry name" value="AglA-like glucosidase"/>
    <property type="match status" value="1"/>
</dbReference>
<evidence type="ECO:0000256" key="1">
    <source>
        <dbReference type="ARBA" id="ARBA00001936"/>
    </source>
</evidence>
<keyword evidence="15" id="KW-1185">Reference proteome</keyword>
<dbReference type="NCBIfam" id="NF011657">
    <property type="entry name" value="PRK15076.1"/>
    <property type="match status" value="1"/>
</dbReference>
<keyword evidence="7" id="KW-0119">Carbohydrate metabolism</keyword>
<evidence type="ECO:0000256" key="3">
    <source>
        <dbReference type="ARBA" id="ARBA00022723"/>
    </source>
</evidence>
<keyword evidence="8 12" id="KW-0326">Glycosidase</keyword>
<evidence type="ECO:0000259" key="13">
    <source>
        <dbReference type="Pfam" id="PF11975"/>
    </source>
</evidence>
<feature type="binding site" evidence="10">
    <location>
        <position position="199"/>
    </location>
    <ligand>
        <name>Mn(2+)</name>
        <dbReference type="ChEBI" id="CHEBI:29035"/>
    </ligand>
</feature>
<proteinExistence type="inferred from homology"/>